<dbReference type="Proteomes" id="UP000532373">
    <property type="component" value="Unassembled WGS sequence"/>
</dbReference>
<gene>
    <name evidence="1" type="ORF">HNQ96_004495</name>
</gene>
<dbReference type="AlphaFoldDB" id="A0A8E1WJQ6"/>
<organism evidence="1 2">
    <name type="scientific">Aminobacter carboxidus</name>
    <dbReference type="NCBI Taxonomy" id="376165"/>
    <lineage>
        <taxon>Bacteria</taxon>
        <taxon>Pseudomonadati</taxon>
        <taxon>Pseudomonadota</taxon>
        <taxon>Alphaproteobacteria</taxon>
        <taxon>Hyphomicrobiales</taxon>
        <taxon>Phyllobacteriaceae</taxon>
        <taxon>Aminobacter</taxon>
    </lineage>
</organism>
<reference evidence="1 2" key="1">
    <citation type="submission" date="2020-08" db="EMBL/GenBank/DDBJ databases">
        <title>Genomic Encyclopedia of Type Strains, Phase IV (KMG-IV): sequencing the most valuable type-strain genomes for metagenomic binning, comparative biology and taxonomic classification.</title>
        <authorList>
            <person name="Goeker M."/>
        </authorList>
    </citation>
    <scope>NUCLEOTIDE SEQUENCE [LARGE SCALE GENOMIC DNA]</scope>
    <source>
        <strain evidence="1 2">DSM 17454</strain>
    </source>
</reference>
<evidence type="ECO:0000313" key="1">
    <source>
        <dbReference type="EMBL" id="MBB6468611.1"/>
    </source>
</evidence>
<proteinExistence type="predicted"/>
<accession>A0A8E1WJQ6</accession>
<comment type="caution">
    <text evidence="1">The sequence shown here is derived from an EMBL/GenBank/DDBJ whole genome shotgun (WGS) entry which is preliminary data.</text>
</comment>
<name>A0A8E1WJQ6_9HYPH</name>
<evidence type="ECO:0000313" key="2">
    <source>
        <dbReference type="Proteomes" id="UP000532373"/>
    </source>
</evidence>
<protein>
    <submittedName>
        <fullName evidence="1">Uncharacterized protein</fullName>
    </submittedName>
</protein>
<sequence length="31" mass="3052">MTKPTIITSLGALAPDPNDTIGAVARGSVLA</sequence>
<dbReference type="EMBL" id="JACHGI010000011">
    <property type="protein sequence ID" value="MBB6468611.1"/>
    <property type="molecule type" value="Genomic_DNA"/>
</dbReference>